<gene>
    <name evidence="1" type="ORF">SAMN05216402_0101</name>
</gene>
<dbReference type="Proteomes" id="UP000183471">
    <property type="component" value="Unassembled WGS sequence"/>
</dbReference>
<keyword evidence="2" id="KW-1185">Reference proteome</keyword>
<accession>A0ABY0T5M5</accession>
<sequence>MNMNPQESAISLAACGKLIALGLAAIGVDLLIIKAFTSTIFSGQ</sequence>
<evidence type="ECO:0000313" key="2">
    <source>
        <dbReference type="Proteomes" id="UP000183471"/>
    </source>
</evidence>
<reference evidence="1 2" key="1">
    <citation type="submission" date="2016-10" db="EMBL/GenBank/DDBJ databases">
        <authorList>
            <person name="Varghese N."/>
            <person name="Submissions S."/>
        </authorList>
    </citation>
    <scope>NUCLEOTIDE SEQUENCE [LARGE SCALE GENOMIC DNA]</scope>
    <source>
        <strain evidence="1 2">Nl1</strain>
    </source>
</reference>
<name>A0ABY0T5M5_9PROT</name>
<dbReference type="EMBL" id="FNKY01000001">
    <property type="protein sequence ID" value="SDQ26790.1"/>
    <property type="molecule type" value="Genomic_DNA"/>
</dbReference>
<organism evidence="1 2">
    <name type="scientific">Nitrosospira multiformis</name>
    <dbReference type="NCBI Taxonomy" id="1231"/>
    <lineage>
        <taxon>Bacteria</taxon>
        <taxon>Pseudomonadati</taxon>
        <taxon>Pseudomonadota</taxon>
        <taxon>Betaproteobacteria</taxon>
        <taxon>Nitrosomonadales</taxon>
        <taxon>Nitrosomonadaceae</taxon>
        <taxon>Nitrosospira</taxon>
    </lineage>
</organism>
<evidence type="ECO:0000313" key="1">
    <source>
        <dbReference type="EMBL" id="SDQ26790.1"/>
    </source>
</evidence>
<proteinExistence type="predicted"/>
<protein>
    <submittedName>
        <fullName evidence="1">Uncharacterized protein</fullName>
    </submittedName>
</protein>
<comment type="caution">
    <text evidence="1">The sequence shown here is derived from an EMBL/GenBank/DDBJ whole genome shotgun (WGS) entry which is preliminary data.</text>
</comment>